<gene>
    <name evidence="1" type="ORF">AOXY_G4414</name>
</gene>
<keyword evidence="2" id="KW-1185">Reference proteome</keyword>
<comment type="caution">
    <text evidence="1">The sequence shown here is derived from an EMBL/GenBank/DDBJ whole genome shotgun (WGS) entry which is preliminary data.</text>
</comment>
<protein>
    <submittedName>
        <fullName evidence="1">Uncharacterized protein</fullName>
    </submittedName>
</protein>
<sequence>MYFLVEFIENKSMNIVPETWVEDGMTWWPNYTKDDRINQAIQKKEIPGDGWTRHDVRILIKTDDYLKARQKYKQSLHCTTSDLQSDAGEDMQSLLNRKRKRVTKYVHLFTICRQIITVL</sequence>
<name>A0AAD8GGJ1_ACIOX</name>
<dbReference type="AlphaFoldDB" id="A0AAD8GGJ1"/>
<evidence type="ECO:0000313" key="2">
    <source>
        <dbReference type="Proteomes" id="UP001230051"/>
    </source>
</evidence>
<accession>A0AAD8GGJ1</accession>
<proteinExistence type="predicted"/>
<dbReference type="EMBL" id="JAGXEW010000003">
    <property type="protein sequence ID" value="KAK1174122.1"/>
    <property type="molecule type" value="Genomic_DNA"/>
</dbReference>
<dbReference type="Proteomes" id="UP001230051">
    <property type="component" value="Unassembled WGS sequence"/>
</dbReference>
<reference evidence="1" key="1">
    <citation type="submission" date="2022-02" db="EMBL/GenBank/DDBJ databases">
        <title>Atlantic sturgeon de novo genome assembly.</title>
        <authorList>
            <person name="Stock M."/>
            <person name="Klopp C."/>
            <person name="Guiguen Y."/>
            <person name="Cabau C."/>
            <person name="Parinello H."/>
            <person name="Santidrian Yebra-Pimentel E."/>
            <person name="Kuhl H."/>
            <person name="Dirks R.P."/>
            <person name="Guessner J."/>
            <person name="Wuertz S."/>
            <person name="Du K."/>
            <person name="Schartl M."/>
        </authorList>
    </citation>
    <scope>NUCLEOTIDE SEQUENCE</scope>
    <source>
        <strain evidence="1">STURGEONOMICS-FGT-2020</strain>
        <tissue evidence="1">Whole blood</tissue>
    </source>
</reference>
<evidence type="ECO:0000313" key="1">
    <source>
        <dbReference type="EMBL" id="KAK1174122.1"/>
    </source>
</evidence>
<organism evidence="1 2">
    <name type="scientific">Acipenser oxyrinchus oxyrinchus</name>
    <dbReference type="NCBI Taxonomy" id="40147"/>
    <lineage>
        <taxon>Eukaryota</taxon>
        <taxon>Metazoa</taxon>
        <taxon>Chordata</taxon>
        <taxon>Craniata</taxon>
        <taxon>Vertebrata</taxon>
        <taxon>Euteleostomi</taxon>
        <taxon>Actinopterygii</taxon>
        <taxon>Chondrostei</taxon>
        <taxon>Acipenseriformes</taxon>
        <taxon>Acipenseridae</taxon>
        <taxon>Acipenser</taxon>
    </lineage>
</organism>